<dbReference type="RefSeq" id="WP_240262578.1">
    <property type="nucleotide sequence ID" value="NZ_CP092488.2"/>
</dbReference>
<dbReference type="PANTHER" id="PTHR37042">
    <property type="entry name" value="OUTER MEMBRANE PROTEIN RV1973"/>
    <property type="match status" value="1"/>
</dbReference>
<evidence type="ECO:0000256" key="1">
    <source>
        <dbReference type="ARBA" id="ARBA00004370"/>
    </source>
</evidence>
<reference evidence="3" key="1">
    <citation type="submission" date="2022-08" db="EMBL/GenBank/DDBJ databases">
        <title>Whole genome sequencing of non-tuberculosis mycobacteria type-strains.</title>
        <authorList>
            <person name="Igarashi Y."/>
            <person name="Osugi A."/>
            <person name="Mitarai S."/>
        </authorList>
    </citation>
    <scope>NUCLEOTIDE SEQUENCE</scope>
    <source>
        <strain evidence="3">DSM 45127</strain>
    </source>
</reference>
<comment type="subcellular location">
    <subcellularLocation>
        <location evidence="1">Membrane</location>
    </subcellularLocation>
</comment>
<evidence type="ECO:0008006" key="5">
    <source>
        <dbReference type="Google" id="ProtNLM"/>
    </source>
</evidence>
<evidence type="ECO:0000313" key="4">
    <source>
        <dbReference type="Proteomes" id="UP001055336"/>
    </source>
</evidence>
<protein>
    <recommendedName>
        <fullName evidence="5">Twin-arginine translocation pathway signal</fullName>
    </recommendedName>
</protein>
<proteinExistence type="predicted"/>
<evidence type="ECO:0000256" key="2">
    <source>
        <dbReference type="ARBA" id="ARBA00023136"/>
    </source>
</evidence>
<dbReference type="Proteomes" id="UP001055336">
    <property type="component" value="Chromosome"/>
</dbReference>
<organism evidence="3 4">
    <name type="scientific">Mycobacterium paraterrae</name>
    <dbReference type="NCBI Taxonomy" id="577492"/>
    <lineage>
        <taxon>Bacteria</taxon>
        <taxon>Bacillati</taxon>
        <taxon>Actinomycetota</taxon>
        <taxon>Actinomycetes</taxon>
        <taxon>Mycobacteriales</taxon>
        <taxon>Mycobacteriaceae</taxon>
        <taxon>Mycobacterium</taxon>
    </lineage>
</organism>
<gene>
    <name evidence="3" type="ORF">MKK62_05860</name>
</gene>
<keyword evidence="2" id="KW-0472">Membrane</keyword>
<keyword evidence="4" id="KW-1185">Reference proteome</keyword>
<name>A0ABY3VTG5_9MYCO</name>
<evidence type="ECO:0000313" key="3">
    <source>
        <dbReference type="EMBL" id="UMB70819.1"/>
    </source>
</evidence>
<dbReference type="EMBL" id="CP092488">
    <property type="protein sequence ID" value="UMB70819.1"/>
    <property type="molecule type" value="Genomic_DNA"/>
</dbReference>
<accession>A0ABY3VTG5</accession>
<dbReference type="PANTHER" id="PTHR37042:SF4">
    <property type="entry name" value="OUTER MEMBRANE PROTEIN RV1973"/>
    <property type="match status" value="1"/>
</dbReference>
<sequence>MKSVNWSRVLAYGLLPTLVLLLAIAAGLLNWQASSLRALDLARRESVSAAKESTSAILTFRYDTIDHDVAATQEKLTGGFLDTYTKRTQQDLVPRAKQQRIVATATTPGAAPETVTPDHAVVLVFVSQSFKSGDTAPTVIGSSAKVTLEKIGARWLISDFDHY</sequence>